<sequence>MALDVFNLFDRQASDIDYYYASRLPGEATGSVNDIHFHAVEPRSSRLTLTANF</sequence>
<keyword evidence="2" id="KW-1185">Reference proteome</keyword>
<dbReference type="Proteomes" id="UP000295110">
    <property type="component" value="Unassembled WGS sequence"/>
</dbReference>
<evidence type="ECO:0000313" key="1">
    <source>
        <dbReference type="EMBL" id="TCU82008.1"/>
    </source>
</evidence>
<name>A0A4R3U7N3_ROSSA</name>
<comment type="caution">
    <text evidence="1">The sequence shown here is derived from an EMBL/GenBank/DDBJ whole genome shotgun (WGS) entry which is preliminary data.</text>
</comment>
<reference evidence="1 2" key="1">
    <citation type="submission" date="2019-03" db="EMBL/GenBank/DDBJ databases">
        <title>Genomic Encyclopedia of Type Strains, Phase IV (KMG-IV): sequencing the most valuable type-strain genomes for metagenomic binning, comparative biology and taxonomic classification.</title>
        <authorList>
            <person name="Goeker M."/>
        </authorList>
    </citation>
    <scope>NUCLEOTIDE SEQUENCE [LARGE SCALE GENOMIC DNA]</scope>
    <source>
        <strain evidence="1 2">DSM 654</strain>
    </source>
</reference>
<dbReference type="AlphaFoldDB" id="A0A4R3U7N3"/>
<protein>
    <recommendedName>
        <fullName evidence="3">TonB-dependent receptor-like protein</fullName>
    </recommendedName>
</protein>
<evidence type="ECO:0000313" key="2">
    <source>
        <dbReference type="Proteomes" id="UP000295110"/>
    </source>
</evidence>
<accession>A0A4R3U7N3</accession>
<dbReference type="EMBL" id="SMBU01000068">
    <property type="protein sequence ID" value="TCU82008.1"/>
    <property type="molecule type" value="Genomic_DNA"/>
</dbReference>
<organism evidence="1 2">
    <name type="scientific">Roseateles saccharophilus</name>
    <name type="common">Pseudomonas saccharophila</name>
    <dbReference type="NCBI Taxonomy" id="304"/>
    <lineage>
        <taxon>Bacteria</taxon>
        <taxon>Pseudomonadati</taxon>
        <taxon>Pseudomonadota</taxon>
        <taxon>Betaproteobacteria</taxon>
        <taxon>Burkholderiales</taxon>
        <taxon>Sphaerotilaceae</taxon>
        <taxon>Roseateles</taxon>
    </lineage>
</organism>
<proteinExistence type="predicted"/>
<gene>
    <name evidence="1" type="ORF">EV671_10684</name>
</gene>
<evidence type="ECO:0008006" key="3">
    <source>
        <dbReference type="Google" id="ProtNLM"/>
    </source>
</evidence>